<comment type="caution">
    <text evidence="1">The sequence shown here is derived from an EMBL/GenBank/DDBJ whole genome shotgun (WGS) entry which is preliminary data.</text>
</comment>
<accession>A0A4R8PW99</accession>
<gene>
    <name evidence="1" type="ORF">C8035_v003213</name>
</gene>
<dbReference type="Proteomes" id="UP000295083">
    <property type="component" value="Unassembled WGS sequence"/>
</dbReference>
<name>A0A4R8PW99_9PEZI</name>
<protein>
    <submittedName>
        <fullName evidence="1">Uncharacterized protein</fullName>
    </submittedName>
</protein>
<proteinExistence type="predicted"/>
<sequence>MLLAKLPFVIHALMETAAALSFIFKPESQLPNPSVAAQLVAKNLGGLLLSTNMMCLVFITRPFDQTSRLVAASLAFWHLWPCNRAYVRLTQPAVDGKTDGQSKTLGGPAVHLGSHMCLFLAFAGVATL</sequence>
<evidence type="ECO:0000313" key="1">
    <source>
        <dbReference type="EMBL" id="TDZ30131.1"/>
    </source>
</evidence>
<keyword evidence="2" id="KW-1185">Reference proteome</keyword>
<evidence type="ECO:0000313" key="2">
    <source>
        <dbReference type="Proteomes" id="UP000295083"/>
    </source>
</evidence>
<organism evidence="1 2">
    <name type="scientific">Colletotrichum spinosum</name>
    <dbReference type="NCBI Taxonomy" id="1347390"/>
    <lineage>
        <taxon>Eukaryota</taxon>
        <taxon>Fungi</taxon>
        <taxon>Dikarya</taxon>
        <taxon>Ascomycota</taxon>
        <taxon>Pezizomycotina</taxon>
        <taxon>Sordariomycetes</taxon>
        <taxon>Hypocreomycetidae</taxon>
        <taxon>Glomerellales</taxon>
        <taxon>Glomerellaceae</taxon>
        <taxon>Colletotrichum</taxon>
        <taxon>Colletotrichum orbiculare species complex</taxon>
    </lineage>
</organism>
<reference evidence="1 2" key="1">
    <citation type="submission" date="2018-11" db="EMBL/GenBank/DDBJ databases">
        <title>Genome sequence and assembly of Colletotrichum spinosum.</title>
        <authorList>
            <person name="Gan P."/>
            <person name="Shirasu K."/>
        </authorList>
    </citation>
    <scope>NUCLEOTIDE SEQUENCE [LARGE SCALE GENOMIC DNA]</scope>
    <source>
        <strain evidence="1 2">CBS 515.97</strain>
    </source>
</reference>
<dbReference type="EMBL" id="QAPG01000145">
    <property type="protein sequence ID" value="TDZ30131.1"/>
    <property type="molecule type" value="Genomic_DNA"/>
</dbReference>
<dbReference type="AlphaFoldDB" id="A0A4R8PW99"/>